<evidence type="ECO:0000313" key="1">
    <source>
        <dbReference type="EMBL" id="KEI71245.1"/>
    </source>
</evidence>
<accession>A0A081KAR9</accession>
<reference evidence="1 2" key="1">
    <citation type="submission" date="2014-06" db="EMBL/GenBank/DDBJ databases">
        <title>Whole Genome Sequences of Three Symbiotic Endozoicomonas Bacteria.</title>
        <authorList>
            <person name="Neave M.J."/>
            <person name="Apprill A."/>
            <person name="Voolstra C.R."/>
        </authorList>
    </citation>
    <scope>NUCLEOTIDE SEQUENCE [LARGE SCALE GENOMIC DNA]</scope>
    <source>
        <strain evidence="1 2">DSM 22380</strain>
    </source>
</reference>
<evidence type="ECO:0000313" key="2">
    <source>
        <dbReference type="Proteomes" id="UP000027997"/>
    </source>
</evidence>
<protein>
    <submittedName>
        <fullName evidence="1">Uncharacterized protein</fullName>
    </submittedName>
</protein>
<dbReference type="Proteomes" id="UP000027997">
    <property type="component" value="Unassembled WGS sequence"/>
</dbReference>
<proteinExistence type="predicted"/>
<gene>
    <name evidence="1" type="ORF">GV64_11270</name>
</gene>
<keyword evidence="2" id="KW-1185">Reference proteome</keyword>
<name>A0A081KAR9_9GAMM</name>
<organism evidence="1 2">
    <name type="scientific">Endozoicomonas elysicola</name>
    <dbReference type="NCBI Taxonomy" id="305900"/>
    <lineage>
        <taxon>Bacteria</taxon>
        <taxon>Pseudomonadati</taxon>
        <taxon>Pseudomonadota</taxon>
        <taxon>Gammaproteobacteria</taxon>
        <taxon>Oceanospirillales</taxon>
        <taxon>Endozoicomonadaceae</taxon>
        <taxon>Endozoicomonas</taxon>
    </lineage>
</organism>
<sequence>MTYRQGQPLLLRKRAFRDDVRFDFIILVQGALLKYSSFDKATACLFKKGRGQAFHFELMRNERSAPAFSSFSK</sequence>
<dbReference type="AlphaFoldDB" id="A0A081KAR9"/>
<comment type="caution">
    <text evidence="1">The sequence shown here is derived from an EMBL/GenBank/DDBJ whole genome shotgun (WGS) entry which is preliminary data.</text>
</comment>
<dbReference type="EMBL" id="JOJP01000001">
    <property type="protein sequence ID" value="KEI71245.1"/>
    <property type="molecule type" value="Genomic_DNA"/>
</dbReference>